<evidence type="ECO:0000313" key="11">
    <source>
        <dbReference type="EMBL" id="CAL5137124.1"/>
    </source>
</evidence>
<dbReference type="InterPro" id="IPR002300">
    <property type="entry name" value="aa-tRNA-synth_Ia"/>
</dbReference>
<protein>
    <recommendedName>
        <fullName evidence="2">leucine--tRNA ligase</fullName>
        <ecNumber evidence="2">6.1.1.4</ecNumber>
    </recommendedName>
    <alternativeName>
        <fullName evidence="8">Leucyl-tRNA synthetase</fullName>
    </alternativeName>
</protein>
<evidence type="ECO:0000256" key="7">
    <source>
        <dbReference type="ARBA" id="ARBA00023146"/>
    </source>
</evidence>
<dbReference type="PROSITE" id="PS00178">
    <property type="entry name" value="AA_TRNA_LIGASE_I"/>
    <property type="match status" value="1"/>
</dbReference>
<evidence type="ECO:0000259" key="10">
    <source>
        <dbReference type="Pfam" id="PF00133"/>
    </source>
</evidence>
<reference evidence="11" key="1">
    <citation type="submission" date="2024-06" db="EMBL/GenBank/DDBJ databases">
        <authorList>
            <person name="Liu X."/>
            <person name="Lenzi L."/>
            <person name="Haldenby T S."/>
            <person name="Uol C."/>
        </authorList>
    </citation>
    <scope>NUCLEOTIDE SEQUENCE</scope>
</reference>
<evidence type="ECO:0000313" key="12">
    <source>
        <dbReference type="Proteomes" id="UP001497525"/>
    </source>
</evidence>
<organism evidence="11 12">
    <name type="scientific">Calicophoron daubneyi</name>
    <name type="common">Rumen fluke</name>
    <name type="synonym">Paramphistomum daubneyi</name>
    <dbReference type="NCBI Taxonomy" id="300641"/>
    <lineage>
        <taxon>Eukaryota</taxon>
        <taxon>Metazoa</taxon>
        <taxon>Spiralia</taxon>
        <taxon>Lophotrochozoa</taxon>
        <taxon>Platyhelminthes</taxon>
        <taxon>Trematoda</taxon>
        <taxon>Digenea</taxon>
        <taxon>Plagiorchiida</taxon>
        <taxon>Pronocephalata</taxon>
        <taxon>Paramphistomoidea</taxon>
        <taxon>Paramphistomidae</taxon>
        <taxon>Calicophoron</taxon>
    </lineage>
</organism>
<name>A0AAV2TJD5_CALDB</name>
<dbReference type="Pfam" id="PF00133">
    <property type="entry name" value="tRNA-synt_1"/>
    <property type="match status" value="2"/>
</dbReference>
<dbReference type="PANTHER" id="PTHR43740">
    <property type="entry name" value="LEUCYL-TRNA SYNTHETASE"/>
    <property type="match status" value="1"/>
</dbReference>
<evidence type="ECO:0000256" key="6">
    <source>
        <dbReference type="ARBA" id="ARBA00022917"/>
    </source>
</evidence>
<dbReference type="SUPFAM" id="SSF52374">
    <property type="entry name" value="Nucleotidylyl transferase"/>
    <property type="match status" value="1"/>
</dbReference>
<evidence type="ECO:0000256" key="9">
    <source>
        <dbReference type="RuleBase" id="RU363035"/>
    </source>
</evidence>
<dbReference type="Proteomes" id="UP001497525">
    <property type="component" value="Unassembled WGS sequence"/>
</dbReference>
<dbReference type="PANTHER" id="PTHR43740:SF2">
    <property type="entry name" value="LEUCINE--TRNA LIGASE, MITOCHONDRIAL"/>
    <property type="match status" value="1"/>
</dbReference>
<dbReference type="FunFam" id="3.40.50.620:FF:000003">
    <property type="entry name" value="Leucine--tRNA ligase"/>
    <property type="match status" value="1"/>
</dbReference>
<comment type="similarity">
    <text evidence="1 9">Belongs to the class-I aminoacyl-tRNA synthetase family.</text>
</comment>
<dbReference type="Gene3D" id="2.20.28.290">
    <property type="match status" value="1"/>
</dbReference>
<proteinExistence type="inferred from homology"/>
<evidence type="ECO:0000256" key="8">
    <source>
        <dbReference type="ARBA" id="ARBA00030520"/>
    </source>
</evidence>
<feature type="domain" description="Aminoacyl-tRNA synthetase class Ia" evidence="10">
    <location>
        <begin position="491"/>
        <end position="610"/>
    </location>
</feature>
<evidence type="ECO:0000256" key="3">
    <source>
        <dbReference type="ARBA" id="ARBA00022598"/>
    </source>
</evidence>
<dbReference type="GO" id="GO:0004823">
    <property type="term" value="F:leucine-tRNA ligase activity"/>
    <property type="evidence" value="ECO:0007669"/>
    <property type="project" value="UniProtKB-EC"/>
</dbReference>
<keyword evidence="4 9" id="KW-0547">Nucleotide-binding</keyword>
<evidence type="ECO:0000256" key="1">
    <source>
        <dbReference type="ARBA" id="ARBA00005594"/>
    </source>
</evidence>
<evidence type="ECO:0000256" key="4">
    <source>
        <dbReference type="ARBA" id="ARBA00022741"/>
    </source>
</evidence>
<gene>
    <name evidence="11" type="ORF">CDAUBV1_LOCUS11392</name>
</gene>
<dbReference type="Gene3D" id="3.40.50.620">
    <property type="entry name" value="HUPs"/>
    <property type="match status" value="2"/>
</dbReference>
<dbReference type="GO" id="GO:0032543">
    <property type="term" value="P:mitochondrial translation"/>
    <property type="evidence" value="ECO:0007669"/>
    <property type="project" value="TreeGrafter"/>
</dbReference>
<dbReference type="InterPro" id="IPR014729">
    <property type="entry name" value="Rossmann-like_a/b/a_fold"/>
</dbReference>
<dbReference type="InterPro" id="IPR009080">
    <property type="entry name" value="tRNAsynth_Ia_anticodon-bd"/>
</dbReference>
<evidence type="ECO:0000256" key="2">
    <source>
        <dbReference type="ARBA" id="ARBA00013164"/>
    </source>
</evidence>
<dbReference type="GO" id="GO:0005739">
    <property type="term" value="C:mitochondrion"/>
    <property type="evidence" value="ECO:0007669"/>
    <property type="project" value="TreeGrafter"/>
</dbReference>
<keyword evidence="7 9" id="KW-0030">Aminoacyl-tRNA synthetase</keyword>
<dbReference type="Gene3D" id="1.10.730.10">
    <property type="entry name" value="Isoleucyl-tRNA Synthetase, Domain 1"/>
    <property type="match status" value="1"/>
</dbReference>
<dbReference type="GO" id="GO:0006429">
    <property type="term" value="P:leucyl-tRNA aminoacylation"/>
    <property type="evidence" value="ECO:0007669"/>
    <property type="project" value="InterPro"/>
</dbReference>
<feature type="domain" description="Aminoacyl-tRNA synthetase class Ia" evidence="10">
    <location>
        <begin position="63"/>
        <end position="243"/>
    </location>
</feature>
<keyword evidence="6 9" id="KW-0648">Protein biosynthesis</keyword>
<sequence>MSKQMHCLLKSWRISRQLTYYWPQGQNSSSFTHKYKALEEKWIPVVRMHDTKISKLWDQRVPKSKRSFVLSMFPYPSGNLHLGHLRVYTVSDVLFRYKCMKGLTTLQPMGWDAFGLPAENAAIDRDIPPQTWTKRNIHRMREQMNSTMLLGLDWSRELSTCDPAYYKWTQWIFLKLYEAGLAYHRSAFVNWDPVDQTVLADELVDTEGKSWRSGAVVVRRPLRQWYFRTTNYSKSLLDGLKTIENNEWRDVVQMQRGWLGKLDGTQMEFDLQLSSTQPNNPELQSEVQAERLAVFTKYPSLAAADLISYVAVSRESIYFDDHFRLPEPRRGLNWSRKLILTSHYADGVGPKKLTVSSTTEASPWPEKLAVSVRHPFTGREIPMVRSPGLQLKQVVAFPNELRFHLKDGDSESLANTLELSNSPCKFSQQGKSGSSDQLIEPDTLGIDELDQLILSTPVAELNNVPYNNSIEGAMGLLRRSGRGGYWSSELRTDWLVSRQRYWGTPIPIVHCKNCGTVPVPEDQLPVLLPPLKQSFKRGAVPLKDNLEWQKTTCPKCGSLAERETDTLDTFVDSAWYYLRYLDPHNSEVICDRYKAAQGLPVDIYIGGIEHAIRHLFYARFIAHFLNDLGVIPCREPFLRFLPVGLVFGQTFVEPRTGRFVAPSEVEAKTDAKGHTIYCERDSHTPLRMYWDKMSKSKLNGVDPTDAVEKYGVELVRLTMLANVGPHRSRKWQEDGGGVMRGIQNWQTKMQRLVEDVHSFSTSRPNDDFWQIRVGPDDPLCNHPSDFRSFYNRVLNEVNHFYNDSFVLSSVIARLQELTDLLRKTSLSASGPGPTSFLYLRALADLIVMLSPLAPVYSCELWSTLQTALYHRAPPNVCKLLSPTRMHLRSGDPVSNSVCWPYDLTRIVLDQPFPSGSDMTIDALDKRQNAEE</sequence>
<accession>A0AAV2TJD5</accession>
<dbReference type="EMBL" id="CAXLJL010000378">
    <property type="protein sequence ID" value="CAL5137124.1"/>
    <property type="molecule type" value="Genomic_DNA"/>
</dbReference>
<comment type="caution">
    <text evidence="11">The sequence shown here is derived from an EMBL/GenBank/DDBJ whole genome shotgun (WGS) entry which is preliminary data.</text>
</comment>
<dbReference type="EC" id="6.1.1.4" evidence="2"/>
<dbReference type="AlphaFoldDB" id="A0AAV2TJD5"/>
<evidence type="ECO:0000256" key="5">
    <source>
        <dbReference type="ARBA" id="ARBA00022840"/>
    </source>
</evidence>
<keyword evidence="5 9" id="KW-0067">ATP-binding</keyword>
<dbReference type="GO" id="GO:0005524">
    <property type="term" value="F:ATP binding"/>
    <property type="evidence" value="ECO:0007669"/>
    <property type="project" value="UniProtKB-KW"/>
</dbReference>
<dbReference type="SUPFAM" id="SSF47323">
    <property type="entry name" value="Anticodon-binding domain of a subclass of class I aminoacyl-tRNA synthetases"/>
    <property type="match status" value="1"/>
</dbReference>
<dbReference type="InterPro" id="IPR002302">
    <property type="entry name" value="Leu-tRNA-ligase"/>
</dbReference>
<keyword evidence="3 9" id="KW-0436">Ligase</keyword>
<dbReference type="InterPro" id="IPR001412">
    <property type="entry name" value="aa-tRNA-synth_I_CS"/>
</dbReference>
<dbReference type="PRINTS" id="PR00985">
    <property type="entry name" value="TRNASYNTHLEU"/>
</dbReference>